<evidence type="ECO:0000259" key="5">
    <source>
        <dbReference type="Pfam" id="PF07731"/>
    </source>
</evidence>
<dbReference type="PROSITE" id="PS00080">
    <property type="entry name" value="MULTICOPPER_OXIDASE2"/>
    <property type="match status" value="1"/>
</dbReference>
<dbReference type="GO" id="GO:0005507">
    <property type="term" value="F:copper ion binding"/>
    <property type="evidence" value="ECO:0007669"/>
    <property type="project" value="InterPro"/>
</dbReference>
<evidence type="ECO:0000313" key="7">
    <source>
        <dbReference type="EMBL" id="RDU95947.1"/>
    </source>
</evidence>
<organism evidence="7 8">
    <name type="scientific">Trinickia dinghuensis</name>
    <dbReference type="NCBI Taxonomy" id="2291023"/>
    <lineage>
        <taxon>Bacteria</taxon>
        <taxon>Pseudomonadati</taxon>
        <taxon>Pseudomonadota</taxon>
        <taxon>Betaproteobacteria</taxon>
        <taxon>Burkholderiales</taxon>
        <taxon>Burkholderiaceae</taxon>
        <taxon>Trinickia</taxon>
    </lineage>
</organism>
<dbReference type="AlphaFoldDB" id="A0A3D8JSC0"/>
<accession>A0A3D8JSC0</accession>
<dbReference type="GO" id="GO:0042597">
    <property type="term" value="C:periplasmic space"/>
    <property type="evidence" value="ECO:0007669"/>
    <property type="project" value="UniProtKB-SubCell"/>
</dbReference>
<evidence type="ECO:0000256" key="3">
    <source>
        <dbReference type="ARBA" id="ARBA00023002"/>
    </source>
</evidence>
<comment type="caution">
    <text evidence="7">The sequence shown here is derived from an EMBL/GenBank/DDBJ whole genome shotgun (WGS) entry which is preliminary data.</text>
</comment>
<dbReference type="Proteomes" id="UP000256838">
    <property type="component" value="Unassembled WGS sequence"/>
</dbReference>
<dbReference type="PANTHER" id="PTHR11709:SF518">
    <property type="entry name" value="MULTICOPPER OXIDASE"/>
    <property type="match status" value="1"/>
</dbReference>
<dbReference type="Pfam" id="PF07731">
    <property type="entry name" value="Cu-oxidase_2"/>
    <property type="match status" value="1"/>
</dbReference>
<dbReference type="Gene3D" id="2.60.40.420">
    <property type="entry name" value="Cupredoxins - blue copper proteins"/>
    <property type="match status" value="3"/>
</dbReference>
<reference evidence="7 8" key="1">
    <citation type="submission" date="2018-08" db="EMBL/GenBank/DDBJ databases">
        <title>Paraburkholderia sp. DHOM06 isolated from forest soil.</title>
        <authorList>
            <person name="Gao Z.-H."/>
            <person name="Qiu L.-H."/>
        </authorList>
    </citation>
    <scope>NUCLEOTIDE SEQUENCE [LARGE SCALE GENOMIC DNA]</scope>
    <source>
        <strain evidence="7 8">DHOM06</strain>
    </source>
</reference>
<comment type="subcellular location">
    <subcellularLocation>
        <location evidence="1">Periplasm</location>
    </subcellularLocation>
</comment>
<evidence type="ECO:0000256" key="2">
    <source>
        <dbReference type="ARBA" id="ARBA00022723"/>
    </source>
</evidence>
<feature type="signal peptide" evidence="4">
    <location>
        <begin position="1"/>
        <end position="25"/>
    </location>
</feature>
<sequence length="754" mass="80902">MRLFTRLIAAVAACASLSLCTLAFAAPGSARSFVDLEDTSGAAAPGVAQPLTRGTQVPSIPARCSGPGYVADASHTITLDAGYSSYSIYNPSTNAYDQVKLRAYDGCPTGPTINVDPGQTLKVRLNNKLPPESATTCPPNAAHDSPHCFNTINLHTHGMHVSPSGNSDNVFISVPPGGSANYVYQIPADHPAGTFWYHAHHHGSVAIDAASGMEGVLIVRGHRTAARRVANGGMADIDTILHDRRGVAFPEHVFLFQQIEYGCFANAQATAPLADPTTFQWICPTGSVGEIRNYTNQLNFIADPRPGHAGEHNSTWEVSGRYTQINGVVQPLFPSASGFLPAGQIQRWRLVHGGDRDTINLKVVQANLAALGRGNSAALSAQDVDAATDAANALLAGQHSRTQRLTTLEQLCSGEVVKQIDIADDGLTRNAMVEQDVTTLDPGYRRDVLTAFPKPGLYCMLDEGADASTTIAYRPGASKVKDRRLLAFVRVGPGNDIPDYAPDGLGHSKYWQYVRNSLVDANRDLPPDVLANLRMLDTQAYAPHKPLVGPINKQVPMLMNIGFANGAAQFTMNGQSYDPSRIDYTGVLGTTDEWHITAGATGGHVFHIHVNPFEIVDILDPHGVSIYDSSGHCTAAEIATGDQEYCALHDAFVDTIFVKPGYTVVMRTQYKDFTGEFVMHCHILDHEDAGMMGNVQIVTPTTALISRIATPLARAKADVDAFVDALRYGRQRPTQLAFTAPICGAGNVETIVTK</sequence>
<keyword evidence="3" id="KW-0560">Oxidoreductase</keyword>
<proteinExistence type="predicted"/>
<dbReference type="InterPro" id="IPR011707">
    <property type="entry name" value="Cu-oxidase-like_N"/>
</dbReference>
<evidence type="ECO:0000259" key="6">
    <source>
        <dbReference type="Pfam" id="PF07732"/>
    </source>
</evidence>
<evidence type="ECO:0000313" key="8">
    <source>
        <dbReference type="Proteomes" id="UP000256838"/>
    </source>
</evidence>
<keyword evidence="2" id="KW-0479">Metal-binding</keyword>
<dbReference type="InterPro" id="IPR002355">
    <property type="entry name" value="Cu_oxidase_Cu_BS"/>
</dbReference>
<dbReference type="SUPFAM" id="SSF49503">
    <property type="entry name" value="Cupredoxins"/>
    <property type="match status" value="2"/>
</dbReference>
<gene>
    <name evidence="7" type="ORF">DWV00_25120</name>
</gene>
<evidence type="ECO:0000256" key="4">
    <source>
        <dbReference type="SAM" id="SignalP"/>
    </source>
</evidence>
<keyword evidence="8" id="KW-1185">Reference proteome</keyword>
<dbReference type="InterPro" id="IPR008972">
    <property type="entry name" value="Cupredoxin"/>
</dbReference>
<dbReference type="CDD" id="cd13853">
    <property type="entry name" value="CuRO_1_Tth-MCO_like"/>
    <property type="match status" value="1"/>
</dbReference>
<dbReference type="InterPro" id="IPR011706">
    <property type="entry name" value="Cu-oxidase_C"/>
</dbReference>
<evidence type="ECO:0000256" key="1">
    <source>
        <dbReference type="ARBA" id="ARBA00004418"/>
    </source>
</evidence>
<dbReference type="RefSeq" id="WP_115536333.1">
    <property type="nucleotide sequence ID" value="NZ_QRGA01000016.1"/>
</dbReference>
<protein>
    <submittedName>
        <fullName evidence="7">Copper oxidase</fullName>
    </submittedName>
</protein>
<feature type="domain" description="Plastocyanin-like" evidence="5">
    <location>
        <begin position="552"/>
        <end position="697"/>
    </location>
</feature>
<dbReference type="OrthoDB" id="9757546at2"/>
<feature type="chain" id="PRO_5017563301" evidence="4">
    <location>
        <begin position="26"/>
        <end position="754"/>
    </location>
</feature>
<dbReference type="GO" id="GO:0016491">
    <property type="term" value="F:oxidoreductase activity"/>
    <property type="evidence" value="ECO:0007669"/>
    <property type="project" value="UniProtKB-KW"/>
</dbReference>
<dbReference type="PANTHER" id="PTHR11709">
    <property type="entry name" value="MULTI-COPPER OXIDASE"/>
    <property type="match status" value="1"/>
</dbReference>
<keyword evidence="4" id="KW-0732">Signal</keyword>
<dbReference type="Pfam" id="PF07732">
    <property type="entry name" value="Cu-oxidase_3"/>
    <property type="match status" value="1"/>
</dbReference>
<name>A0A3D8JSC0_9BURK</name>
<dbReference type="EMBL" id="QRGA01000016">
    <property type="protein sequence ID" value="RDU95947.1"/>
    <property type="molecule type" value="Genomic_DNA"/>
</dbReference>
<dbReference type="CDD" id="cd13900">
    <property type="entry name" value="CuRO_3_Tth-MCO_like"/>
    <property type="match status" value="1"/>
</dbReference>
<feature type="domain" description="Plastocyanin-like" evidence="6">
    <location>
        <begin position="150"/>
        <end position="221"/>
    </location>
</feature>
<dbReference type="InterPro" id="IPR045087">
    <property type="entry name" value="Cu-oxidase_fam"/>
</dbReference>